<evidence type="ECO:0000259" key="2">
    <source>
        <dbReference type="SMART" id="SM00563"/>
    </source>
</evidence>
<dbReference type="CDD" id="cd07987">
    <property type="entry name" value="LPLAT_MGAT-like"/>
    <property type="match status" value="1"/>
</dbReference>
<evidence type="ECO:0000313" key="4">
    <source>
        <dbReference type="Proteomes" id="UP000632454"/>
    </source>
</evidence>
<comment type="caution">
    <text evidence="3">The sequence shown here is derived from an EMBL/GenBank/DDBJ whole genome shotgun (WGS) entry which is preliminary data.</text>
</comment>
<dbReference type="Proteomes" id="UP000632454">
    <property type="component" value="Unassembled WGS sequence"/>
</dbReference>
<name>A0ABQ1UNC6_9NOCA</name>
<dbReference type="GO" id="GO:0016746">
    <property type="term" value="F:acyltransferase activity"/>
    <property type="evidence" value="ECO:0007669"/>
    <property type="project" value="UniProtKB-KW"/>
</dbReference>
<keyword evidence="3" id="KW-0012">Acyltransferase</keyword>
<dbReference type="SMART" id="SM00563">
    <property type="entry name" value="PlsC"/>
    <property type="match status" value="1"/>
</dbReference>
<accession>A0ABQ1UNC6</accession>
<keyword evidence="3" id="KW-0808">Transferase</keyword>
<evidence type="ECO:0000256" key="1">
    <source>
        <dbReference type="SAM" id="MobiDB-lite"/>
    </source>
</evidence>
<dbReference type="PANTHER" id="PTHR22753:SF14">
    <property type="entry name" value="MONOACYLGLYCEROL_DIACYLGLYCEROL O-ACYLTRANSFERASE"/>
    <property type="match status" value="1"/>
</dbReference>
<gene>
    <name evidence="3" type="ORF">GCM10007298_17790</name>
</gene>
<dbReference type="InterPro" id="IPR002123">
    <property type="entry name" value="Plipid/glycerol_acylTrfase"/>
</dbReference>
<feature type="domain" description="Phospholipid/glycerol acyltransferase" evidence="2">
    <location>
        <begin position="190"/>
        <end position="309"/>
    </location>
</feature>
<reference evidence="4" key="1">
    <citation type="journal article" date="2019" name="Int. J. Syst. Evol. Microbiol.">
        <title>The Global Catalogue of Microorganisms (GCM) 10K type strain sequencing project: providing services to taxonomists for standard genome sequencing and annotation.</title>
        <authorList>
            <consortium name="The Broad Institute Genomics Platform"/>
            <consortium name="The Broad Institute Genome Sequencing Center for Infectious Disease"/>
            <person name="Wu L."/>
            <person name="Ma J."/>
        </authorList>
    </citation>
    <scope>NUCLEOTIDE SEQUENCE [LARGE SCALE GENOMIC DNA]</scope>
    <source>
        <strain evidence="4">CCM 7855</strain>
    </source>
</reference>
<feature type="region of interest" description="Disordered" evidence="1">
    <location>
        <begin position="1"/>
        <end position="91"/>
    </location>
</feature>
<keyword evidence="4" id="KW-1185">Reference proteome</keyword>
<proteinExistence type="predicted"/>
<dbReference type="EMBL" id="BMCS01000001">
    <property type="protein sequence ID" value="GGF22317.1"/>
    <property type="molecule type" value="Genomic_DNA"/>
</dbReference>
<evidence type="ECO:0000313" key="3">
    <source>
        <dbReference type="EMBL" id="GGF22317.1"/>
    </source>
</evidence>
<protein>
    <submittedName>
        <fullName evidence="3">Acyltransferase</fullName>
    </submittedName>
</protein>
<dbReference type="Pfam" id="PF01553">
    <property type="entry name" value="Acyltransferase"/>
    <property type="match status" value="1"/>
</dbReference>
<organism evidence="3 4">
    <name type="scientific">Williamsia phyllosphaerae</name>
    <dbReference type="NCBI Taxonomy" id="885042"/>
    <lineage>
        <taxon>Bacteria</taxon>
        <taxon>Bacillati</taxon>
        <taxon>Actinomycetota</taxon>
        <taxon>Actinomycetes</taxon>
        <taxon>Mycobacteriales</taxon>
        <taxon>Nocardiaceae</taxon>
        <taxon>Williamsia</taxon>
    </lineage>
</organism>
<dbReference type="PANTHER" id="PTHR22753">
    <property type="entry name" value="TRANSMEMBRANE PROTEIN 68"/>
    <property type="match status" value="1"/>
</dbReference>
<dbReference type="RefSeq" id="WP_229704984.1">
    <property type="nucleotide sequence ID" value="NZ_BMCS01000001.1"/>
</dbReference>
<dbReference type="SUPFAM" id="SSF69593">
    <property type="entry name" value="Glycerol-3-phosphate (1)-acyltransferase"/>
    <property type="match status" value="1"/>
</dbReference>
<sequence length="404" mass="44047">MVKGNGASDARTAKVIQLYASPPEAPSREQVRRRHPSQQKSTERTDSGIERTPATPRRPRAPRPAPPLAGRPNPGGAGHPNTDDFLADPADVTPISKDMATRLDAAGLPVRPTGSPLFSLSGLRSTVADSVIAGAGYLRERLTGDYEVDDFGFDQHFTENVFLPAMRVLFDKWFRVEVTGIENIPAEGGALLVANHAGTLPIDALMTSVAVHDHHPQHRFLRILAADLAFESPFVGQLARRTGSTLACTADAERLLRGGELTGVWPEGFKGVGKLYKDRYKLQRFGRGGFVTTALRAAVPIVPVSIVGSEEIYPMLSDLKPLARLVGLPYIPVTPTFPALGPLGLVPLPSKWHIHFGKPIETSQYDEQAADDPMVVFDLTDHVREEIQQTLFRMLSRRGSVYFG</sequence>